<name>A0A8I0HQS0_9CORY</name>
<reference evidence="2 3" key="1">
    <citation type="submission" date="2020-08" db="EMBL/GenBank/DDBJ databases">
        <title>A Genomic Blueprint of the Chicken Gut Microbiome.</title>
        <authorList>
            <person name="Gilroy R."/>
            <person name="Ravi A."/>
            <person name="Getino M."/>
            <person name="Pursley I."/>
            <person name="Horton D.L."/>
            <person name="Alikhan N.-F."/>
            <person name="Baker D."/>
            <person name="Gharbi K."/>
            <person name="Hall N."/>
            <person name="Watson M."/>
            <person name="Adriaenssens E.M."/>
            <person name="Foster-Nyarko E."/>
            <person name="Jarju S."/>
            <person name="Secka A."/>
            <person name="Antonio M."/>
            <person name="Oren A."/>
            <person name="Chaudhuri R."/>
            <person name="La Ragione R.M."/>
            <person name="Hildebrand F."/>
            <person name="Pallen M.J."/>
        </authorList>
    </citation>
    <scope>NUCLEOTIDE SEQUENCE [LARGE SCALE GENOMIC DNA]</scope>
    <source>
        <strain evidence="2 3">Sa1YVA5</strain>
    </source>
</reference>
<keyword evidence="1" id="KW-0732">Signal</keyword>
<feature type="chain" id="PRO_5034239784" description="Secreted protein" evidence="1">
    <location>
        <begin position="37"/>
        <end position="249"/>
    </location>
</feature>
<comment type="caution">
    <text evidence="2">The sequence shown here is derived from an EMBL/GenBank/DDBJ whole genome shotgun (WGS) entry which is preliminary data.</text>
</comment>
<evidence type="ECO:0000313" key="2">
    <source>
        <dbReference type="EMBL" id="MBD8030652.1"/>
    </source>
</evidence>
<evidence type="ECO:0008006" key="4">
    <source>
        <dbReference type="Google" id="ProtNLM"/>
    </source>
</evidence>
<dbReference type="AlphaFoldDB" id="A0A8I0HQS0"/>
<feature type="signal peptide" evidence="1">
    <location>
        <begin position="1"/>
        <end position="36"/>
    </location>
</feature>
<organism evidence="2 3">
    <name type="scientific">Corynebacterium gallinarum</name>
    <dbReference type="NCBI Taxonomy" id="2762214"/>
    <lineage>
        <taxon>Bacteria</taxon>
        <taxon>Bacillati</taxon>
        <taxon>Actinomycetota</taxon>
        <taxon>Actinomycetes</taxon>
        <taxon>Mycobacteriales</taxon>
        <taxon>Corynebacteriaceae</taxon>
        <taxon>Corynebacterium</taxon>
    </lineage>
</organism>
<evidence type="ECO:0000313" key="3">
    <source>
        <dbReference type="Proteomes" id="UP000650224"/>
    </source>
</evidence>
<dbReference type="EMBL" id="JACSPR010000006">
    <property type="protein sequence ID" value="MBD8030652.1"/>
    <property type="molecule type" value="Genomic_DNA"/>
</dbReference>
<gene>
    <name evidence="2" type="ORF">H9627_10030</name>
</gene>
<proteinExistence type="predicted"/>
<accession>A0A8I0HQS0</accession>
<dbReference type="Proteomes" id="UP000650224">
    <property type="component" value="Unassembled WGS sequence"/>
</dbReference>
<keyword evidence="3" id="KW-1185">Reference proteome</keyword>
<protein>
    <recommendedName>
        <fullName evidence="4">Secreted protein</fullName>
    </recommendedName>
</protein>
<sequence>MTKRFAPGKGIKRLTSLAVAGTLVASSLAGAPAATANPAEDLYNLSNDIAVNLSSTLPVDHLGRPTEAARQQIMDAVNQPWVPQEIRNIVTQALGFVSGEGGEGGVDIPENAPDIAQFAWPTRAENCIGGTSASVGSAFAVPGPAALPLPGVAAGQSAFVFTALGTGPLAEQQNTHMQVQWANLSNLTHGTTVLGNTGINPDGPSTISGVANTGRGLIVAVLSGGLTTTTDNGGANCVFAPTAVVFDVR</sequence>
<evidence type="ECO:0000256" key="1">
    <source>
        <dbReference type="SAM" id="SignalP"/>
    </source>
</evidence>